<protein>
    <recommendedName>
        <fullName evidence="4">Sjoegren syndrome nuclear autoantigen 1</fullName>
    </recommendedName>
</protein>
<evidence type="ECO:0000256" key="1">
    <source>
        <dbReference type="SAM" id="Coils"/>
    </source>
</evidence>
<evidence type="ECO:0000313" key="2">
    <source>
        <dbReference type="EMBL" id="CAG9323596.1"/>
    </source>
</evidence>
<dbReference type="EMBL" id="CAJZBQ010000034">
    <property type="protein sequence ID" value="CAG9323596.1"/>
    <property type="molecule type" value="Genomic_DNA"/>
</dbReference>
<proteinExistence type="predicted"/>
<accession>A0AAU9JPD1</accession>
<feature type="coiled-coil region" evidence="1">
    <location>
        <begin position="18"/>
        <end position="66"/>
    </location>
</feature>
<organism evidence="2 3">
    <name type="scientific">Blepharisma stoltei</name>
    <dbReference type="NCBI Taxonomy" id="1481888"/>
    <lineage>
        <taxon>Eukaryota</taxon>
        <taxon>Sar</taxon>
        <taxon>Alveolata</taxon>
        <taxon>Ciliophora</taxon>
        <taxon>Postciliodesmatophora</taxon>
        <taxon>Heterotrichea</taxon>
        <taxon>Heterotrichida</taxon>
        <taxon>Blepharismidae</taxon>
        <taxon>Blepharisma</taxon>
    </lineage>
</organism>
<reference evidence="2" key="1">
    <citation type="submission" date="2021-09" db="EMBL/GenBank/DDBJ databases">
        <authorList>
            <consortium name="AG Swart"/>
            <person name="Singh M."/>
            <person name="Singh A."/>
            <person name="Seah K."/>
            <person name="Emmerich C."/>
        </authorList>
    </citation>
    <scope>NUCLEOTIDE SEQUENCE</scope>
    <source>
        <strain evidence="2">ATCC30299</strain>
    </source>
</reference>
<dbReference type="Proteomes" id="UP001162131">
    <property type="component" value="Unassembled WGS sequence"/>
</dbReference>
<keyword evidence="1" id="KW-0175">Coiled coil</keyword>
<dbReference type="PANTHER" id="PTHR28661">
    <property type="entry name" value="SJOEGREN SYNDROME NUCLEAR AUTOANTIGEN 1"/>
    <property type="match status" value="1"/>
</dbReference>
<gene>
    <name evidence="2" type="ORF">BSTOLATCC_MIC34245</name>
</gene>
<keyword evidence="3" id="KW-1185">Reference proteome</keyword>
<sequence>MVSQAKKTDYTQNLILCIEELKTNRDCFNKQIEEISNEKLEIEKELERLNRELDKVNEGLSKKIEAKSGFDKAIEETESAYKKILETSQTLLHVLKREKMSLKSEQD</sequence>
<name>A0AAU9JPD1_9CILI</name>
<dbReference type="AlphaFoldDB" id="A0AAU9JPD1"/>
<dbReference type="PANTHER" id="PTHR28661:SF1">
    <property type="entry name" value="MICROTUBULE NUCLEATION FACTOR SSNA1"/>
    <property type="match status" value="1"/>
</dbReference>
<dbReference type="InterPro" id="IPR033362">
    <property type="entry name" value="SSNA1_fam"/>
</dbReference>
<comment type="caution">
    <text evidence="2">The sequence shown here is derived from an EMBL/GenBank/DDBJ whole genome shotgun (WGS) entry which is preliminary data.</text>
</comment>
<evidence type="ECO:0000313" key="3">
    <source>
        <dbReference type="Proteomes" id="UP001162131"/>
    </source>
</evidence>
<evidence type="ECO:0008006" key="4">
    <source>
        <dbReference type="Google" id="ProtNLM"/>
    </source>
</evidence>
<dbReference type="GO" id="GO:0036064">
    <property type="term" value="C:ciliary basal body"/>
    <property type="evidence" value="ECO:0007669"/>
    <property type="project" value="TreeGrafter"/>
</dbReference>